<dbReference type="InterPro" id="IPR020846">
    <property type="entry name" value="MFS_dom"/>
</dbReference>
<name>A0ABN8ABT6_9BACI</name>
<reference evidence="9 10" key="1">
    <citation type="submission" date="2021-10" db="EMBL/GenBank/DDBJ databases">
        <authorList>
            <person name="Criscuolo A."/>
        </authorList>
    </citation>
    <scope>NUCLEOTIDE SEQUENCE [LARGE SCALE GENOMIC DNA]</scope>
    <source>
        <strain evidence="10">CIP 111883</strain>
    </source>
</reference>
<dbReference type="Proteomes" id="UP000789833">
    <property type="component" value="Unassembled WGS sequence"/>
</dbReference>
<keyword evidence="10" id="KW-1185">Reference proteome</keyword>
<feature type="transmembrane region" description="Helical" evidence="7">
    <location>
        <begin position="120"/>
        <end position="140"/>
    </location>
</feature>
<feature type="transmembrane region" description="Helical" evidence="7">
    <location>
        <begin position="55"/>
        <end position="72"/>
    </location>
</feature>
<feature type="transmembrane region" description="Helical" evidence="7">
    <location>
        <begin position="30"/>
        <end position="49"/>
    </location>
</feature>
<keyword evidence="6 7" id="KW-0472">Membrane</keyword>
<evidence type="ECO:0000256" key="3">
    <source>
        <dbReference type="ARBA" id="ARBA00022475"/>
    </source>
</evidence>
<proteinExistence type="predicted"/>
<dbReference type="PROSITE" id="PS50850">
    <property type="entry name" value="MFS"/>
    <property type="match status" value="1"/>
</dbReference>
<evidence type="ECO:0000259" key="8">
    <source>
        <dbReference type="PROSITE" id="PS50850"/>
    </source>
</evidence>
<feature type="transmembrane region" description="Helical" evidence="7">
    <location>
        <begin position="169"/>
        <end position="195"/>
    </location>
</feature>
<evidence type="ECO:0000256" key="1">
    <source>
        <dbReference type="ARBA" id="ARBA00004651"/>
    </source>
</evidence>
<organism evidence="9 10">
    <name type="scientific">Sutcliffiella rhizosphaerae</name>
    <dbReference type="NCBI Taxonomy" id="2880967"/>
    <lineage>
        <taxon>Bacteria</taxon>
        <taxon>Bacillati</taxon>
        <taxon>Bacillota</taxon>
        <taxon>Bacilli</taxon>
        <taxon>Bacillales</taxon>
        <taxon>Bacillaceae</taxon>
        <taxon>Sutcliffiella</taxon>
    </lineage>
</organism>
<evidence type="ECO:0000256" key="2">
    <source>
        <dbReference type="ARBA" id="ARBA00022448"/>
    </source>
</evidence>
<evidence type="ECO:0000256" key="7">
    <source>
        <dbReference type="SAM" id="Phobius"/>
    </source>
</evidence>
<protein>
    <submittedName>
        <fullName evidence="9">Enterobactin exporter EntS</fullName>
    </submittedName>
</protein>
<feature type="transmembrane region" description="Helical" evidence="7">
    <location>
        <begin position="6"/>
        <end position="23"/>
    </location>
</feature>
<dbReference type="Gene3D" id="1.20.1250.20">
    <property type="entry name" value="MFS general substrate transporter like domains"/>
    <property type="match status" value="1"/>
</dbReference>
<dbReference type="CDD" id="cd06173">
    <property type="entry name" value="MFS_MefA_like"/>
    <property type="match status" value="1"/>
</dbReference>
<keyword evidence="3" id="KW-1003">Cell membrane</keyword>
<feature type="domain" description="Major facilitator superfamily (MFS) profile" evidence="8">
    <location>
        <begin position="167"/>
        <end position="359"/>
    </location>
</feature>
<keyword evidence="2" id="KW-0813">Transport</keyword>
<dbReference type="Pfam" id="PF07690">
    <property type="entry name" value="MFS_1"/>
    <property type="match status" value="2"/>
</dbReference>
<dbReference type="EMBL" id="CAKJTJ010000011">
    <property type="protein sequence ID" value="CAG9621512.1"/>
    <property type="molecule type" value="Genomic_DNA"/>
</dbReference>
<keyword evidence="5 7" id="KW-1133">Transmembrane helix</keyword>
<feature type="transmembrane region" description="Helical" evidence="7">
    <location>
        <begin position="299"/>
        <end position="319"/>
    </location>
</feature>
<comment type="caution">
    <text evidence="9">The sequence shown here is derived from an EMBL/GenBank/DDBJ whole genome shotgun (WGS) entry which is preliminary data.</text>
</comment>
<sequence>MWLLYFIPSIILQLFIGPIIDVWDRKWTMIVSQWVRGAFFLLPLAAFATGDLQVWHIYAVQVVIGLITPIYTPANQAIVPSIVPKEQLKSANALLDGAVRLMTFMAPLLGGVVIELVGVFATLIFVCISLITSGIFLLFIKENREKVEQRSTWLAQFMEGITYFFTQRVIVWLGFFLAFVQFGVGVTMVVTLPYITDLLSGSYADYGLFMAGFPLGYIIGAMLVGKVAVKSRRGVLLGALVVGGITFILLGVNQSISVAIIIEIIAGISMAFFSIHNITLVQERVPNHLMGKVTSVRLFIIRCAMPLGVLAATVFSEWWGIRALYFFIGFVICAVSSLGILLPYFRFLDKEEGLNKMAS</sequence>
<keyword evidence="4 7" id="KW-0812">Transmembrane</keyword>
<dbReference type="PANTHER" id="PTHR43266">
    <property type="entry name" value="MACROLIDE-EFFLUX PROTEIN"/>
    <property type="match status" value="1"/>
</dbReference>
<feature type="transmembrane region" description="Helical" evidence="7">
    <location>
        <begin position="93"/>
        <end position="114"/>
    </location>
</feature>
<evidence type="ECO:0000256" key="5">
    <source>
        <dbReference type="ARBA" id="ARBA00022989"/>
    </source>
</evidence>
<feature type="transmembrane region" description="Helical" evidence="7">
    <location>
        <begin position="258"/>
        <end position="278"/>
    </location>
</feature>
<comment type="subcellular location">
    <subcellularLocation>
        <location evidence="1">Cell membrane</location>
        <topology evidence="1">Multi-pass membrane protein</topology>
    </subcellularLocation>
</comment>
<evidence type="ECO:0000313" key="9">
    <source>
        <dbReference type="EMBL" id="CAG9621512.1"/>
    </source>
</evidence>
<evidence type="ECO:0000313" key="10">
    <source>
        <dbReference type="Proteomes" id="UP000789833"/>
    </source>
</evidence>
<feature type="transmembrane region" description="Helical" evidence="7">
    <location>
        <begin position="325"/>
        <end position="347"/>
    </location>
</feature>
<gene>
    <name evidence="9" type="primary">entS_4</name>
    <name evidence="9" type="ORF">BACCIP111883_02285</name>
</gene>
<dbReference type="PANTHER" id="PTHR43266:SF10">
    <property type="entry name" value="BACILYSIN EXPORTER BACE-RELATED"/>
    <property type="match status" value="1"/>
</dbReference>
<dbReference type="InterPro" id="IPR011701">
    <property type="entry name" value="MFS"/>
</dbReference>
<dbReference type="InterPro" id="IPR036259">
    <property type="entry name" value="MFS_trans_sf"/>
</dbReference>
<accession>A0ABN8ABT6</accession>
<feature type="transmembrane region" description="Helical" evidence="7">
    <location>
        <begin position="235"/>
        <end position="252"/>
    </location>
</feature>
<evidence type="ECO:0000256" key="6">
    <source>
        <dbReference type="ARBA" id="ARBA00023136"/>
    </source>
</evidence>
<dbReference type="SUPFAM" id="SSF103473">
    <property type="entry name" value="MFS general substrate transporter"/>
    <property type="match status" value="1"/>
</dbReference>
<evidence type="ECO:0000256" key="4">
    <source>
        <dbReference type="ARBA" id="ARBA00022692"/>
    </source>
</evidence>
<feature type="transmembrane region" description="Helical" evidence="7">
    <location>
        <begin position="207"/>
        <end position="228"/>
    </location>
</feature>